<dbReference type="InterPro" id="IPR001647">
    <property type="entry name" value="HTH_TetR"/>
</dbReference>
<reference evidence="7 8" key="1">
    <citation type="submission" date="2021-02" db="EMBL/GenBank/DDBJ databases">
        <title>Activity-based single-cell genomes from oceanic crustal fluid captures similar information to metagenomic and metatranscriptomic surveys with orders of magnitude less sampling.</title>
        <authorList>
            <person name="D'Angelo T.S."/>
            <person name="Orcutt B.N."/>
        </authorList>
    </citation>
    <scope>NUCLEOTIDE SEQUENCE [LARGE SCALE GENOMIC DNA]</scope>
    <source>
        <strain evidence="7">AH-315-G07</strain>
    </source>
</reference>
<feature type="region of interest" description="Disordered" evidence="5">
    <location>
        <begin position="1"/>
        <end position="21"/>
    </location>
</feature>
<feature type="DNA-binding region" description="H-T-H motif" evidence="4">
    <location>
        <begin position="41"/>
        <end position="60"/>
    </location>
</feature>
<comment type="caution">
    <text evidence="7">The sequence shown here is derived from an EMBL/GenBank/DDBJ whole genome shotgun (WGS) entry which is preliminary data.</text>
</comment>
<evidence type="ECO:0000313" key="7">
    <source>
        <dbReference type="EMBL" id="MBN4067211.1"/>
    </source>
</evidence>
<keyword evidence="2 4" id="KW-0238">DNA-binding</keyword>
<dbReference type="Gene3D" id="1.10.357.10">
    <property type="entry name" value="Tetracycline Repressor, domain 2"/>
    <property type="match status" value="1"/>
</dbReference>
<dbReference type="InterPro" id="IPR009057">
    <property type="entry name" value="Homeodomain-like_sf"/>
</dbReference>
<protein>
    <submittedName>
        <fullName evidence="7">TetR/AcrR family transcriptional regulator</fullName>
    </submittedName>
</protein>
<dbReference type="PROSITE" id="PS50977">
    <property type="entry name" value="HTH_TETR_2"/>
    <property type="match status" value="1"/>
</dbReference>
<keyword evidence="8" id="KW-1185">Reference proteome</keyword>
<feature type="compositionally biased region" description="Basic residues" evidence="5">
    <location>
        <begin position="1"/>
        <end position="10"/>
    </location>
</feature>
<proteinExistence type="predicted"/>
<evidence type="ECO:0000256" key="1">
    <source>
        <dbReference type="ARBA" id="ARBA00023015"/>
    </source>
</evidence>
<dbReference type="SUPFAM" id="SSF46689">
    <property type="entry name" value="Homeodomain-like"/>
    <property type="match status" value="1"/>
</dbReference>
<sequence length="206" mass="24022">MSKKKRAYHSVKREQQAKTTRSNLLQAAKALFETKGFDHTTIDQIANKADVSSPTVYSLFKSKQGVLRALMDEVLPLKDFKALVEQAKKEPSAHKHLKITAKIARQIYDAEHAQINLLRGAQILSPELKKLEEEKEKRRYRRLKVTIETILEDKTLLPEYSHQKARDVLWALTGREMYRLLVIERKWSPQEYEEWLTSALVRVLLQ</sequence>
<evidence type="ECO:0000256" key="4">
    <source>
        <dbReference type="PROSITE-ProRule" id="PRU00335"/>
    </source>
</evidence>
<feature type="domain" description="HTH tetR-type" evidence="6">
    <location>
        <begin position="18"/>
        <end position="78"/>
    </location>
</feature>
<dbReference type="EMBL" id="JAFITR010000084">
    <property type="protein sequence ID" value="MBN4067211.1"/>
    <property type="molecule type" value="Genomic_DNA"/>
</dbReference>
<evidence type="ECO:0000313" key="8">
    <source>
        <dbReference type="Proteomes" id="UP000722121"/>
    </source>
</evidence>
<evidence type="ECO:0000256" key="5">
    <source>
        <dbReference type="SAM" id="MobiDB-lite"/>
    </source>
</evidence>
<dbReference type="PANTHER" id="PTHR30055">
    <property type="entry name" value="HTH-TYPE TRANSCRIPTIONAL REGULATOR RUTR"/>
    <property type="match status" value="1"/>
</dbReference>
<name>A0ABS3AR47_9BACT</name>
<dbReference type="Pfam" id="PF00440">
    <property type="entry name" value="TetR_N"/>
    <property type="match status" value="1"/>
</dbReference>
<keyword evidence="3" id="KW-0804">Transcription</keyword>
<organism evidence="7 8">
    <name type="scientific">Simkania negevensis</name>
    <dbReference type="NCBI Taxonomy" id="83561"/>
    <lineage>
        <taxon>Bacteria</taxon>
        <taxon>Pseudomonadati</taxon>
        <taxon>Chlamydiota</taxon>
        <taxon>Chlamydiia</taxon>
        <taxon>Parachlamydiales</taxon>
        <taxon>Simkaniaceae</taxon>
        <taxon>Simkania</taxon>
    </lineage>
</organism>
<dbReference type="Proteomes" id="UP000722121">
    <property type="component" value="Unassembled WGS sequence"/>
</dbReference>
<evidence type="ECO:0000256" key="3">
    <source>
        <dbReference type="ARBA" id="ARBA00023163"/>
    </source>
</evidence>
<dbReference type="PRINTS" id="PR00455">
    <property type="entry name" value="HTHTETR"/>
</dbReference>
<accession>A0ABS3AR47</accession>
<evidence type="ECO:0000256" key="2">
    <source>
        <dbReference type="ARBA" id="ARBA00023125"/>
    </source>
</evidence>
<dbReference type="PANTHER" id="PTHR30055:SF234">
    <property type="entry name" value="HTH-TYPE TRANSCRIPTIONAL REGULATOR BETI"/>
    <property type="match status" value="1"/>
</dbReference>
<keyword evidence="1" id="KW-0805">Transcription regulation</keyword>
<dbReference type="InterPro" id="IPR050109">
    <property type="entry name" value="HTH-type_TetR-like_transc_reg"/>
</dbReference>
<evidence type="ECO:0000259" key="6">
    <source>
        <dbReference type="PROSITE" id="PS50977"/>
    </source>
</evidence>
<gene>
    <name evidence="7" type="ORF">JYU14_03910</name>
</gene>